<keyword evidence="1" id="KW-1133">Transmembrane helix</keyword>
<keyword evidence="4" id="KW-1185">Reference proteome</keyword>
<feature type="signal peptide" evidence="2">
    <location>
        <begin position="1"/>
        <end position="29"/>
    </location>
</feature>
<name>A0A931CDD9_9ACTN</name>
<evidence type="ECO:0000313" key="4">
    <source>
        <dbReference type="Proteomes" id="UP000598146"/>
    </source>
</evidence>
<evidence type="ECO:0008006" key="5">
    <source>
        <dbReference type="Google" id="ProtNLM"/>
    </source>
</evidence>
<feature type="chain" id="PRO_5037096352" description="LPXTG cell wall anchor domain-containing protein" evidence="2">
    <location>
        <begin position="30"/>
        <end position="72"/>
    </location>
</feature>
<keyword evidence="1" id="KW-0472">Membrane</keyword>
<evidence type="ECO:0000313" key="3">
    <source>
        <dbReference type="EMBL" id="MBG0567845.1"/>
    </source>
</evidence>
<proteinExistence type="predicted"/>
<accession>A0A931CDD9</accession>
<protein>
    <recommendedName>
        <fullName evidence="5">LPXTG cell wall anchor domain-containing protein</fullName>
    </recommendedName>
</protein>
<evidence type="ECO:0000256" key="1">
    <source>
        <dbReference type="SAM" id="Phobius"/>
    </source>
</evidence>
<organism evidence="3 4">
    <name type="scientific">Actinoplanes aureus</name>
    <dbReference type="NCBI Taxonomy" id="2792083"/>
    <lineage>
        <taxon>Bacteria</taxon>
        <taxon>Bacillati</taxon>
        <taxon>Actinomycetota</taxon>
        <taxon>Actinomycetes</taxon>
        <taxon>Micromonosporales</taxon>
        <taxon>Micromonosporaceae</taxon>
        <taxon>Actinoplanes</taxon>
    </lineage>
</organism>
<feature type="transmembrane region" description="Helical" evidence="1">
    <location>
        <begin position="47"/>
        <end position="70"/>
    </location>
</feature>
<gene>
    <name evidence="3" type="ORF">I4J89_41040</name>
</gene>
<dbReference type="AlphaFoldDB" id="A0A931CDD9"/>
<comment type="caution">
    <text evidence="3">The sequence shown here is derived from an EMBL/GenBank/DDBJ whole genome shotgun (WGS) entry which is preliminary data.</text>
</comment>
<dbReference type="Proteomes" id="UP000598146">
    <property type="component" value="Unassembled WGS sequence"/>
</dbReference>
<keyword evidence="2" id="KW-0732">Signal</keyword>
<dbReference type="RefSeq" id="WP_196419623.1">
    <property type="nucleotide sequence ID" value="NZ_JADQTO010000031.1"/>
</dbReference>
<sequence length="72" mass="7159">MRSGPRLAAVLSALAFLLLALVPVSPAAAQAEPKPETVGAPELPGGGTSPMLLAAIGGYLLTGGLALLLLRR</sequence>
<evidence type="ECO:0000256" key="2">
    <source>
        <dbReference type="SAM" id="SignalP"/>
    </source>
</evidence>
<reference evidence="3" key="1">
    <citation type="submission" date="2020-11" db="EMBL/GenBank/DDBJ databases">
        <title>Isolation and identification of active actinomycetes.</title>
        <authorList>
            <person name="Sun X."/>
        </authorList>
    </citation>
    <scope>NUCLEOTIDE SEQUENCE</scope>
    <source>
        <strain evidence="3">NEAU-A11</strain>
    </source>
</reference>
<dbReference type="EMBL" id="JADQTO010000031">
    <property type="protein sequence ID" value="MBG0567845.1"/>
    <property type="molecule type" value="Genomic_DNA"/>
</dbReference>
<keyword evidence="1" id="KW-0812">Transmembrane</keyword>